<keyword evidence="12" id="KW-0812">Transmembrane</keyword>
<dbReference type="InterPro" id="IPR002401">
    <property type="entry name" value="Cyt_P450_E_grp-I"/>
</dbReference>
<evidence type="ECO:0000256" key="3">
    <source>
        <dbReference type="ARBA" id="ARBA00010617"/>
    </source>
</evidence>
<evidence type="ECO:0000256" key="6">
    <source>
        <dbReference type="ARBA" id="ARBA00022848"/>
    </source>
</evidence>
<gene>
    <name evidence="13" type="primary">Cyp3a11-006</name>
</gene>
<name>A0A6F9DAA7_9ASCI</name>
<keyword evidence="5 10" id="KW-0479">Metal-binding</keyword>
<dbReference type="GO" id="GO:0020037">
    <property type="term" value="F:heme binding"/>
    <property type="evidence" value="ECO:0007669"/>
    <property type="project" value="InterPro"/>
</dbReference>
<keyword evidence="12" id="KW-0472">Membrane</keyword>
<dbReference type="PROSITE" id="PS00086">
    <property type="entry name" value="CYTOCHROME_P450"/>
    <property type="match status" value="1"/>
</dbReference>
<evidence type="ECO:0000256" key="11">
    <source>
        <dbReference type="RuleBase" id="RU000461"/>
    </source>
</evidence>
<protein>
    <submittedName>
        <fullName evidence="13">Cytochrome P450 CYP3-like member 3</fullName>
    </submittedName>
</protein>
<dbReference type="PRINTS" id="PR00463">
    <property type="entry name" value="EP450I"/>
</dbReference>
<keyword evidence="7 11" id="KW-0560">Oxidoreductase</keyword>
<dbReference type="Pfam" id="PF00067">
    <property type="entry name" value="p450"/>
    <property type="match status" value="1"/>
</dbReference>
<dbReference type="PANTHER" id="PTHR24302">
    <property type="entry name" value="CYTOCHROME P450 FAMILY 3"/>
    <property type="match status" value="1"/>
</dbReference>
<sequence>MYSPLDILSLETWILLGTAFLVARYYVNRQFQILKKCNIPHEPMSIMKLASLIKDRKKPDGYFTKTLEIKEKYGRIYGYYVGLNIRVMIYDPEILKQIQIKESGIFRDRRHTFTRCAGKEMNTSLTAAKGNHWKRIRTTISPMFSIAKIKEMFVLVENCTDKMVETLNEISTNDKGLFLPKDVLHKLSLDVICSSAFNVDMHTQESKTEELQMLKMGRKLFDIQVVGSVLLGMFVLFPSLERIAELVNYSLFPADSIKYFAGLVDAVIKNKDYDKSRADLMTLMLKAKISEKKAKTAEKGLTRNEIVGNSIQMILAGFETTGNTMLFVIYNLAIYKDAQKKARQEVKEVVEKHEGLTYEAIMSLKYVTQCINETLRLYPAIVVNSRYCEKEVTIQGVTIPKDCHIEIHNYAFGRDEEYWENPTLFNPDRMEDMSKINPIVFQPFGAGPRNCIGMRFAMIEMKMAISKILLNFELDTCPDTPKPPIDITFKASVQPKEKIPLKIRRLKSSE</sequence>
<evidence type="ECO:0000256" key="9">
    <source>
        <dbReference type="ARBA" id="ARBA00043906"/>
    </source>
</evidence>
<dbReference type="Gene3D" id="1.10.630.10">
    <property type="entry name" value="Cytochrome P450"/>
    <property type="match status" value="1"/>
</dbReference>
<comment type="function">
    <text evidence="9">Cytochromes P450 are a group of heme-thiolate monooxygenases. They oxidize a variety of structurally unrelated compounds, including steroids, fatty acids, and xenobiotics.</text>
</comment>
<accession>A0A6F9DAA7</accession>
<dbReference type="FunFam" id="1.10.630.10:FF:000042">
    <property type="entry name" value="Cytochrome P450"/>
    <property type="match status" value="1"/>
</dbReference>
<evidence type="ECO:0000256" key="2">
    <source>
        <dbReference type="ARBA" id="ARBA00004406"/>
    </source>
</evidence>
<evidence type="ECO:0000256" key="1">
    <source>
        <dbReference type="ARBA" id="ARBA00004174"/>
    </source>
</evidence>
<keyword evidence="12" id="KW-1133">Transmembrane helix</keyword>
<dbReference type="InterPro" id="IPR036396">
    <property type="entry name" value="Cyt_P450_sf"/>
</dbReference>
<comment type="similarity">
    <text evidence="3 11">Belongs to the cytochrome P450 family.</text>
</comment>
<proteinExistence type="evidence at transcript level"/>
<dbReference type="InterPro" id="IPR050705">
    <property type="entry name" value="Cytochrome_P450_3A"/>
</dbReference>
<dbReference type="SUPFAM" id="SSF48264">
    <property type="entry name" value="Cytochrome P450"/>
    <property type="match status" value="1"/>
</dbReference>
<dbReference type="PRINTS" id="PR00385">
    <property type="entry name" value="P450"/>
</dbReference>
<comment type="subcellular location">
    <subcellularLocation>
        <location evidence="2">Endoplasmic reticulum membrane</location>
        <topology evidence="2">Peripheral membrane protein</topology>
    </subcellularLocation>
    <subcellularLocation>
        <location evidence="1">Microsome membrane</location>
        <topology evidence="1">Peripheral membrane protein</topology>
    </subcellularLocation>
</comment>
<dbReference type="GO" id="GO:0005789">
    <property type="term" value="C:endoplasmic reticulum membrane"/>
    <property type="evidence" value="ECO:0007669"/>
    <property type="project" value="UniProtKB-SubCell"/>
</dbReference>
<evidence type="ECO:0000256" key="10">
    <source>
        <dbReference type="PIRSR" id="PIRSR602401-1"/>
    </source>
</evidence>
<dbReference type="InterPro" id="IPR017972">
    <property type="entry name" value="Cyt_P450_CS"/>
</dbReference>
<evidence type="ECO:0000256" key="4">
    <source>
        <dbReference type="ARBA" id="ARBA00022617"/>
    </source>
</evidence>
<keyword evidence="11" id="KW-0503">Monooxygenase</keyword>
<evidence type="ECO:0000256" key="7">
    <source>
        <dbReference type="ARBA" id="ARBA00023002"/>
    </source>
</evidence>
<feature type="transmembrane region" description="Helical" evidence="12">
    <location>
        <begin position="220"/>
        <end position="240"/>
    </location>
</feature>
<dbReference type="CDD" id="cd11055">
    <property type="entry name" value="CYP3A-like"/>
    <property type="match status" value="1"/>
</dbReference>
<evidence type="ECO:0000256" key="12">
    <source>
        <dbReference type="SAM" id="Phobius"/>
    </source>
</evidence>
<feature type="binding site" description="axial binding residue" evidence="10">
    <location>
        <position position="451"/>
    </location>
    <ligand>
        <name>heme</name>
        <dbReference type="ChEBI" id="CHEBI:30413"/>
    </ligand>
    <ligandPart>
        <name>Fe</name>
        <dbReference type="ChEBI" id="CHEBI:18248"/>
    </ligandPart>
</feature>
<dbReference type="PANTHER" id="PTHR24302:SF15">
    <property type="entry name" value="FATTY-ACID PEROXYGENASE"/>
    <property type="match status" value="1"/>
</dbReference>
<keyword evidence="6" id="KW-0492">Microsome</keyword>
<keyword evidence="6" id="KW-0256">Endoplasmic reticulum</keyword>
<evidence type="ECO:0000256" key="5">
    <source>
        <dbReference type="ARBA" id="ARBA00022723"/>
    </source>
</evidence>
<reference evidence="13" key="1">
    <citation type="submission" date="2020-04" db="EMBL/GenBank/DDBJ databases">
        <authorList>
            <person name="Neveu A P."/>
        </authorList>
    </citation>
    <scope>NUCLEOTIDE SEQUENCE</scope>
    <source>
        <tissue evidence="13">Whole embryo</tissue>
    </source>
</reference>
<feature type="transmembrane region" description="Helical" evidence="12">
    <location>
        <begin position="6"/>
        <end position="27"/>
    </location>
</feature>
<dbReference type="GO" id="GO:0016705">
    <property type="term" value="F:oxidoreductase activity, acting on paired donors, with incorporation or reduction of molecular oxygen"/>
    <property type="evidence" value="ECO:0007669"/>
    <property type="project" value="InterPro"/>
</dbReference>
<dbReference type="AlphaFoldDB" id="A0A6F9DAA7"/>
<organism evidence="13">
    <name type="scientific">Phallusia mammillata</name>
    <dbReference type="NCBI Taxonomy" id="59560"/>
    <lineage>
        <taxon>Eukaryota</taxon>
        <taxon>Metazoa</taxon>
        <taxon>Chordata</taxon>
        <taxon>Tunicata</taxon>
        <taxon>Ascidiacea</taxon>
        <taxon>Phlebobranchia</taxon>
        <taxon>Ascidiidae</taxon>
        <taxon>Phallusia</taxon>
    </lineage>
</organism>
<keyword evidence="8 10" id="KW-0408">Iron</keyword>
<evidence type="ECO:0000313" key="13">
    <source>
        <dbReference type="EMBL" id="CAB3235845.1"/>
    </source>
</evidence>
<keyword evidence="4 10" id="KW-0349">Heme</keyword>
<dbReference type="InterPro" id="IPR001128">
    <property type="entry name" value="Cyt_P450"/>
</dbReference>
<evidence type="ECO:0000256" key="8">
    <source>
        <dbReference type="ARBA" id="ARBA00023004"/>
    </source>
</evidence>
<dbReference type="GO" id="GO:0008395">
    <property type="term" value="F:steroid hydroxylase activity"/>
    <property type="evidence" value="ECO:0007669"/>
    <property type="project" value="TreeGrafter"/>
</dbReference>
<dbReference type="GO" id="GO:0005506">
    <property type="term" value="F:iron ion binding"/>
    <property type="evidence" value="ECO:0007669"/>
    <property type="project" value="InterPro"/>
</dbReference>
<dbReference type="EMBL" id="LR784329">
    <property type="protein sequence ID" value="CAB3235845.1"/>
    <property type="molecule type" value="mRNA"/>
</dbReference>
<comment type="cofactor">
    <cofactor evidence="10">
        <name>heme</name>
        <dbReference type="ChEBI" id="CHEBI:30413"/>
    </cofactor>
</comment>